<protein>
    <submittedName>
        <fullName evidence="5">ABC transporter ATP-binding protein</fullName>
    </submittedName>
</protein>
<evidence type="ECO:0000313" key="5">
    <source>
        <dbReference type="EMBL" id="HAR51322.1"/>
    </source>
</evidence>
<evidence type="ECO:0000256" key="1">
    <source>
        <dbReference type="ARBA" id="ARBA00022448"/>
    </source>
</evidence>
<evidence type="ECO:0000313" key="6">
    <source>
        <dbReference type="Proteomes" id="UP000264719"/>
    </source>
</evidence>
<dbReference type="InterPro" id="IPR003593">
    <property type="entry name" value="AAA+_ATPase"/>
</dbReference>
<sequence length="257" mass="28132">MTPILHATGMSRSFGGVHAVRDMSLEVAKGSITGLIGPNGAGKSTLFNLLSGVIKPDGGTVVFNGRDVTSLAPWKRARLGMIRTFQLAREFQRMTVLENLMLAPQLQLGETFWPNFLTPGKVRQQEAEIYEKACEVMEIALLAKLRDTYAGDLSGGQKKLLELARTLMIDCDLILLDEPGAGVNPALMQTLTDMIRRLNRDHGKTFLVVEHDMDMIAQLCDPVVVMTQGGYLTGGPFEEIRQNPAVIEAYLGETADV</sequence>
<evidence type="ECO:0000256" key="3">
    <source>
        <dbReference type="ARBA" id="ARBA00022840"/>
    </source>
</evidence>
<dbReference type="InterPro" id="IPR017871">
    <property type="entry name" value="ABC_transporter-like_CS"/>
</dbReference>
<accession>A0A348W9W0</accession>
<dbReference type="InterPro" id="IPR051120">
    <property type="entry name" value="ABC_AA/LPS_Transport"/>
</dbReference>
<dbReference type="Pfam" id="PF00005">
    <property type="entry name" value="ABC_tran"/>
    <property type="match status" value="1"/>
</dbReference>
<dbReference type="Gene3D" id="3.40.50.300">
    <property type="entry name" value="P-loop containing nucleotide triphosphate hydrolases"/>
    <property type="match status" value="1"/>
</dbReference>
<dbReference type="AlphaFoldDB" id="A0A348W9W0"/>
<gene>
    <name evidence="5" type="ORF">DCS45_05515</name>
</gene>
<comment type="caution">
    <text evidence="5">The sequence shown here is derived from an EMBL/GenBank/DDBJ whole genome shotgun (WGS) entry which is preliminary data.</text>
</comment>
<dbReference type="InterPro" id="IPR003439">
    <property type="entry name" value="ABC_transporter-like_ATP-bd"/>
</dbReference>
<dbReference type="GO" id="GO:0016887">
    <property type="term" value="F:ATP hydrolysis activity"/>
    <property type="evidence" value="ECO:0007669"/>
    <property type="project" value="InterPro"/>
</dbReference>
<name>A0A348W9W0_9RHOB</name>
<keyword evidence="3 5" id="KW-0067">ATP-binding</keyword>
<evidence type="ECO:0000256" key="2">
    <source>
        <dbReference type="ARBA" id="ARBA00022741"/>
    </source>
</evidence>
<dbReference type="GO" id="GO:0005886">
    <property type="term" value="C:plasma membrane"/>
    <property type="evidence" value="ECO:0007669"/>
    <property type="project" value="TreeGrafter"/>
</dbReference>
<dbReference type="RefSeq" id="WP_339850776.1">
    <property type="nucleotide sequence ID" value="NZ_CAXAXR010000001.1"/>
</dbReference>
<reference evidence="5 6" key="1">
    <citation type="journal article" date="2018" name="Nat. Biotechnol.">
        <title>A standardized bacterial taxonomy based on genome phylogeny substantially revises the tree of life.</title>
        <authorList>
            <person name="Parks D.H."/>
            <person name="Chuvochina M."/>
            <person name="Waite D.W."/>
            <person name="Rinke C."/>
            <person name="Skarshewski A."/>
            <person name="Chaumeil P.A."/>
            <person name="Hugenholtz P."/>
        </authorList>
    </citation>
    <scope>NUCLEOTIDE SEQUENCE [LARGE SCALE GENOMIC DNA]</scope>
    <source>
        <strain evidence="5">UBA9169</strain>
    </source>
</reference>
<organism evidence="5 6">
    <name type="scientific">Roseovarius nubinhibens</name>
    <dbReference type="NCBI Taxonomy" id="314263"/>
    <lineage>
        <taxon>Bacteria</taxon>
        <taxon>Pseudomonadati</taxon>
        <taxon>Pseudomonadota</taxon>
        <taxon>Alphaproteobacteria</taxon>
        <taxon>Rhodobacterales</taxon>
        <taxon>Roseobacteraceae</taxon>
        <taxon>Roseovarius</taxon>
    </lineage>
</organism>
<dbReference type="SMART" id="SM00382">
    <property type="entry name" value="AAA"/>
    <property type="match status" value="1"/>
</dbReference>
<dbReference type="FunFam" id="3.40.50.300:FF:000421">
    <property type="entry name" value="Branched-chain amino acid ABC transporter ATP-binding protein"/>
    <property type="match status" value="1"/>
</dbReference>
<evidence type="ECO:0000259" key="4">
    <source>
        <dbReference type="PROSITE" id="PS50893"/>
    </source>
</evidence>
<dbReference type="Proteomes" id="UP000264719">
    <property type="component" value="Unassembled WGS sequence"/>
</dbReference>
<feature type="domain" description="ABC transporter" evidence="4">
    <location>
        <begin position="5"/>
        <end position="253"/>
    </location>
</feature>
<dbReference type="Pfam" id="PF12399">
    <property type="entry name" value="BCA_ABC_TP_C"/>
    <property type="match status" value="1"/>
</dbReference>
<dbReference type="EMBL" id="DMVW01000052">
    <property type="protein sequence ID" value="HAR51322.1"/>
    <property type="molecule type" value="Genomic_DNA"/>
</dbReference>
<dbReference type="GO" id="GO:0005524">
    <property type="term" value="F:ATP binding"/>
    <property type="evidence" value="ECO:0007669"/>
    <property type="project" value="UniProtKB-KW"/>
</dbReference>
<dbReference type="CDD" id="cd03219">
    <property type="entry name" value="ABC_Mj1267_LivG_branched"/>
    <property type="match status" value="1"/>
</dbReference>
<dbReference type="PROSITE" id="PS00211">
    <property type="entry name" value="ABC_TRANSPORTER_1"/>
    <property type="match status" value="1"/>
</dbReference>
<dbReference type="PROSITE" id="PS50893">
    <property type="entry name" value="ABC_TRANSPORTER_2"/>
    <property type="match status" value="1"/>
</dbReference>
<proteinExistence type="predicted"/>
<dbReference type="InterPro" id="IPR032823">
    <property type="entry name" value="BCA_ABC_TP_C"/>
</dbReference>
<dbReference type="PANTHER" id="PTHR45772:SF9">
    <property type="entry name" value="CONSERVED COMPONENT OF ABC TRANSPORTER FOR NATURAL AMINO ACIDS"/>
    <property type="match status" value="1"/>
</dbReference>
<dbReference type="SUPFAM" id="SSF52540">
    <property type="entry name" value="P-loop containing nucleoside triphosphate hydrolases"/>
    <property type="match status" value="1"/>
</dbReference>
<dbReference type="InterPro" id="IPR027417">
    <property type="entry name" value="P-loop_NTPase"/>
</dbReference>
<keyword evidence="2" id="KW-0547">Nucleotide-binding</keyword>
<keyword evidence="1" id="KW-0813">Transport</keyword>
<dbReference type="PANTHER" id="PTHR45772">
    <property type="entry name" value="CONSERVED COMPONENT OF ABC TRANSPORTER FOR NATURAL AMINO ACIDS-RELATED"/>
    <property type="match status" value="1"/>
</dbReference>